<evidence type="ECO:0000256" key="7">
    <source>
        <dbReference type="ARBA" id="ARBA00023136"/>
    </source>
</evidence>
<reference evidence="10" key="1">
    <citation type="submission" date="2024-05" db="EMBL/GenBank/DDBJ databases">
        <title>Transcriptome analysis of the degradation process of organic nitrogen by two heterotrophic nitrifying and aerobic denitrifying bacteria, Achromobacter sp. HNDS-1 and Enterobacter sp. HNDS-6.</title>
        <authorList>
            <person name="Huang Y."/>
        </authorList>
    </citation>
    <scope>NUCLEOTIDE SEQUENCE</scope>
    <source>
        <strain evidence="10">HNDS-1</strain>
    </source>
</reference>
<evidence type="ECO:0000256" key="4">
    <source>
        <dbReference type="ARBA" id="ARBA00022519"/>
    </source>
</evidence>
<dbReference type="Pfam" id="PF04143">
    <property type="entry name" value="Sulf_transp"/>
    <property type="match status" value="1"/>
</dbReference>
<accession>A0AAU7L9M0</accession>
<comment type="subcellular location">
    <subcellularLocation>
        <location evidence="1">Cell inner membrane</location>
        <topology evidence="1">Multi-pass membrane protein</topology>
    </subcellularLocation>
</comment>
<feature type="transmembrane region" description="Helical" evidence="9">
    <location>
        <begin position="410"/>
        <end position="429"/>
    </location>
</feature>
<keyword evidence="5 9" id="KW-0812">Transmembrane</keyword>
<keyword evidence="2" id="KW-0813">Transport</keyword>
<evidence type="ECO:0000256" key="2">
    <source>
        <dbReference type="ARBA" id="ARBA00022448"/>
    </source>
</evidence>
<evidence type="ECO:0000256" key="5">
    <source>
        <dbReference type="ARBA" id="ARBA00022692"/>
    </source>
</evidence>
<name>A0AAU7L9M0_9BURK</name>
<dbReference type="PANTHER" id="PTHR30574">
    <property type="entry name" value="INNER MEMBRANE PROTEIN YEDE"/>
    <property type="match status" value="1"/>
</dbReference>
<proteinExistence type="inferred from homology"/>
<evidence type="ECO:0000256" key="8">
    <source>
        <dbReference type="ARBA" id="ARBA00035655"/>
    </source>
</evidence>
<feature type="transmembrane region" description="Helical" evidence="9">
    <location>
        <begin position="129"/>
        <end position="147"/>
    </location>
</feature>
<dbReference type="InterPro" id="IPR007272">
    <property type="entry name" value="Sulf_transp_TsuA/YedE"/>
</dbReference>
<feature type="transmembrane region" description="Helical" evidence="9">
    <location>
        <begin position="93"/>
        <end position="117"/>
    </location>
</feature>
<feature type="transmembrane region" description="Helical" evidence="9">
    <location>
        <begin position="55"/>
        <end position="72"/>
    </location>
</feature>
<keyword evidence="7 9" id="KW-0472">Membrane</keyword>
<dbReference type="AlphaFoldDB" id="A0AAU7L9M0"/>
<feature type="transmembrane region" description="Helical" evidence="9">
    <location>
        <begin position="28"/>
        <end position="49"/>
    </location>
</feature>
<feature type="transmembrane region" description="Helical" evidence="9">
    <location>
        <begin position="381"/>
        <end position="404"/>
    </location>
</feature>
<gene>
    <name evidence="10" type="ORF">ABFG95_27650</name>
</gene>
<dbReference type="PANTHER" id="PTHR30574:SF1">
    <property type="entry name" value="SULPHUR TRANSPORT DOMAIN-CONTAINING PROTEIN"/>
    <property type="match status" value="1"/>
</dbReference>
<keyword evidence="4" id="KW-0997">Cell inner membrane</keyword>
<feature type="transmembrane region" description="Helical" evidence="9">
    <location>
        <begin position="208"/>
        <end position="229"/>
    </location>
</feature>
<sequence length="435" mass="43952">MSAQATPASPAPPPTALTAGAVPPDVPAIANAAAVALLAAIGAAAWWLASQPEGGRGLSLSLLLGAAFGVVLQRSRFCFYCIARDAIERRDPAGAYAVLVALAVGTLGYHAVFGAFLPIPGAERLPPGAHIGPVSLALVAGAFVFGVGMRISGSCISAHFYRLGEGALASPFALLGAGLGFVLGFASWNTLYLAMIQQAPVVWLPHHLGYGGTVLLQVALLALLALGLSRLGRRVPAARQADGAPDGAAIRPANASQHAANDPATPPSSPWQAVLRDRWPPAVGGLLVAFIGVIAYLRIAPLGVTAELGSVARTAASAAGALPPRLEGLDTFAGCATVVKQALLSNNGAFVLALVAGAWAAALAAGAFRPRWPTAREILRSFTGGVLMGWGGMTALGCTVGTLLSGVMAGAASGWIFGLACVAGIWVALKLRPTR</sequence>
<keyword evidence="3" id="KW-1003">Cell membrane</keyword>
<dbReference type="GO" id="GO:0005886">
    <property type="term" value="C:plasma membrane"/>
    <property type="evidence" value="ECO:0007669"/>
    <property type="project" value="UniProtKB-SubCell"/>
</dbReference>
<evidence type="ECO:0000256" key="9">
    <source>
        <dbReference type="SAM" id="Phobius"/>
    </source>
</evidence>
<dbReference type="RefSeq" id="WP_348995159.1">
    <property type="nucleotide sequence ID" value="NZ_CP157584.1"/>
</dbReference>
<organism evidence="10">
    <name type="scientific">Achromobacter sp. HNDS-1</name>
    <dbReference type="NCBI Taxonomy" id="3151598"/>
    <lineage>
        <taxon>Bacteria</taxon>
        <taxon>Pseudomonadati</taxon>
        <taxon>Pseudomonadota</taxon>
        <taxon>Betaproteobacteria</taxon>
        <taxon>Burkholderiales</taxon>
        <taxon>Alcaligenaceae</taxon>
        <taxon>Achromobacter</taxon>
    </lineage>
</organism>
<feature type="transmembrane region" description="Helical" evidence="9">
    <location>
        <begin position="349"/>
        <end position="369"/>
    </location>
</feature>
<evidence type="ECO:0000256" key="6">
    <source>
        <dbReference type="ARBA" id="ARBA00022989"/>
    </source>
</evidence>
<comment type="similarity">
    <text evidence="8">Belongs to the TsuA/YedE (TC 9.B.102) family.</text>
</comment>
<feature type="transmembrane region" description="Helical" evidence="9">
    <location>
        <begin position="279"/>
        <end position="299"/>
    </location>
</feature>
<protein>
    <submittedName>
        <fullName evidence="10">YeeE/YedE family protein</fullName>
    </submittedName>
</protein>
<keyword evidence="6 9" id="KW-1133">Transmembrane helix</keyword>
<evidence type="ECO:0000313" key="10">
    <source>
        <dbReference type="EMBL" id="XBO98600.1"/>
    </source>
</evidence>
<feature type="transmembrane region" description="Helical" evidence="9">
    <location>
        <begin position="168"/>
        <end position="188"/>
    </location>
</feature>
<dbReference type="KEGG" id="achh:ABFG95_27650"/>
<dbReference type="EMBL" id="CP157584">
    <property type="protein sequence ID" value="XBO98600.1"/>
    <property type="molecule type" value="Genomic_DNA"/>
</dbReference>
<evidence type="ECO:0000256" key="1">
    <source>
        <dbReference type="ARBA" id="ARBA00004429"/>
    </source>
</evidence>
<evidence type="ECO:0000256" key="3">
    <source>
        <dbReference type="ARBA" id="ARBA00022475"/>
    </source>
</evidence>